<feature type="transmembrane region" description="Helical" evidence="1">
    <location>
        <begin position="306"/>
        <end position="326"/>
    </location>
</feature>
<evidence type="ECO:0000256" key="1">
    <source>
        <dbReference type="SAM" id="Phobius"/>
    </source>
</evidence>
<feature type="transmembrane region" description="Helical" evidence="1">
    <location>
        <begin position="48"/>
        <end position="74"/>
    </location>
</feature>
<evidence type="ECO:0008006" key="4">
    <source>
        <dbReference type="Google" id="ProtNLM"/>
    </source>
</evidence>
<feature type="transmembrane region" description="Helical" evidence="1">
    <location>
        <begin position="333"/>
        <end position="353"/>
    </location>
</feature>
<dbReference type="OrthoDB" id="42845at2759"/>
<keyword evidence="1" id="KW-0472">Membrane</keyword>
<name>K0TLQ9_THAOC</name>
<organism evidence="2 3">
    <name type="scientific">Thalassiosira oceanica</name>
    <name type="common">Marine diatom</name>
    <dbReference type="NCBI Taxonomy" id="159749"/>
    <lineage>
        <taxon>Eukaryota</taxon>
        <taxon>Sar</taxon>
        <taxon>Stramenopiles</taxon>
        <taxon>Ochrophyta</taxon>
        <taxon>Bacillariophyta</taxon>
        <taxon>Coscinodiscophyceae</taxon>
        <taxon>Thalassiosirophycidae</taxon>
        <taxon>Thalassiosirales</taxon>
        <taxon>Thalassiosiraceae</taxon>
        <taxon>Thalassiosira</taxon>
    </lineage>
</organism>
<proteinExistence type="predicted"/>
<keyword evidence="1" id="KW-1133">Transmembrane helix</keyword>
<dbReference type="GO" id="GO:0006629">
    <property type="term" value="P:lipid metabolic process"/>
    <property type="evidence" value="ECO:0007669"/>
    <property type="project" value="InterPro"/>
</dbReference>
<dbReference type="EMBL" id="AGNL01002882">
    <property type="protein sequence ID" value="EJK75531.1"/>
    <property type="molecule type" value="Genomic_DNA"/>
</dbReference>
<protein>
    <recommendedName>
        <fullName evidence="4">Wax synthase domain-containing protein</fullName>
    </recommendedName>
</protein>
<dbReference type="AlphaFoldDB" id="K0TLQ9"/>
<dbReference type="OMA" id="FHEWILQ"/>
<evidence type="ECO:0000313" key="2">
    <source>
        <dbReference type="EMBL" id="EJK75531.1"/>
    </source>
</evidence>
<comment type="caution">
    <text evidence="2">The sequence shown here is derived from an EMBL/GenBank/DDBJ whole genome shotgun (WGS) entry which is preliminary data.</text>
</comment>
<accession>K0TLQ9</accession>
<keyword evidence="3" id="KW-1185">Reference proteome</keyword>
<dbReference type="InterPro" id="IPR044851">
    <property type="entry name" value="Wax_synthase"/>
</dbReference>
<feature type="transmembrane region" description="Helical" evidence="1">
    <location>
        <begin position="86"/>
        <end position="108"/>
    </location>
</feature>
<evidence type="ECO:0000313" key="3">
    <source>
        <dbReference type="Proteomes" id="UP000266841"/>
    </source>
</evidence>
<dbReference type="PANTHER" id="PTHR31595:SF57">
    <property type="entry name" value="OS04G0481900 PROTEIN"/>
    <property type="match status" value="1"/>
</dbReference>
<dbReference type="PANTHER" id="PTHR31595">
    <property type="entry name" value="LONG-CHAIN-ALCOHOL O-FATTY-ACYLTRANSFERASE 3-RELATED"/>
    <property type="match status" value="1"/>
</dbReference>
<reference evidence="2 3" key="1">
    <citation type="journal article" date="2012" name="Genome Biol.">
        <title>Genome and low-iron response of an oceanic diatom adapted to chronic iron limitation.</title>
        <authorList>
            <person name="Lommer M."/>
            <person name="Specht M."/>
            <person name="Roy A.S."/>
            <person name="Kraemer L."/>
            <person name="Andreson R."/>
            <person name="Gutowska M.A."/>
            <person name="Wolf J."/>
            <person name="Bergner S.V."/>
            <person name="Schilhabel M.B."/>
            <person name="Klostermeier U.C."/>
            <person name="Beiko R.G."/>
            <person name="Rosenstiel P."/>
            <person name="Hippler M."/>
            <person name="Laroche J."/>
        </authorList>
    </citation>
    <scope>NUCLEOTIDE SEQUENCE [LARGE SCALE GENOMIC DNA]</scope>
    <source>
        <strain evidence="2 3">CCMP1005</strain>
    </source>
</reference>
<keyword evidence="1" id="KW-0812">Transmembrane</keyword>
<dbReference type="eggNOG" id="ENOG502SFJV">
    <property type="taxonomic scope" value="Eukaryota"/>
</dbReference>
<dbReference type="GO" id="GO:0008374">
    <property type="term" value="F:O-acyltransferase activity"/>
    <property type="evidence" value="ECO:0007669"/>
    <property type="project" value="InterPro"/>
</dbReference>
<dbReference type="Proteomes" id="UP000266841">
    <property type="component" value="Unassembled WGS sequence"/>
</dbReference>
<gene>
    <name evidence="2" type="ORF">THAOC_02742</name>
</gene>
<sequence>MNYLDKMMQWIGENLLSGDLLADDTRSPVLKFTFRSKEFGVLPPMFEFWVSLLVLTMMGAVFNSVMSLLIWQFIILPRKRGKGDPITAGLVGFGVLMPFCALAPYYGVRHLRVQNKMMKFLIGVAPLTTFFRCSEAVFGFLPEHADSSLSNLIIYNAFPVEVKFEKSGRPLNSSWIDVFHSKMKWMFHACILGFLFSILRPDNKLIPSDDEGETLTGVLLQGFTISQLINKGKKWNMVVHGMLKRGVYKPIRSAHGSALTATVAAFVASGIFHEWLLSIVFYPDDDEQECREPTCYRPAYGRNLVFFLWNSILIGMEYMTASWTVWRTLKGSLPKVIILLLVSLTALPFAHWFTHDYVRTDFFHDTSIGIPIVEQLKLQKIGSDDVFIHHIICKSAFAKFREGAVRSIDEVKIKTTIFTESAVSTSGLLALRPYLGALHLSSPGFVSLKGWIWF</sequence>